<dbReference type="Proteomes" id="UP000294575">
    <property type="component" value="Unassembled WGS sequence"/>
</dbReference>
<dbReference type="PIRSF" id="PIRSF006181">
    <property type="entry name" value="EbsC_YbaK"/>
    <property type="match status" value="1"/>
</dbReference>
<dbReference type="AlphaFoldDB" id="A0A4R6U1M3"/>
<dbReference type="PANTHER" id="PTHR30411:SF0">
    <property type="entry name" value="CYS-TRNA(PRO)_CYS-TRNA(CYS) DEACYLASE YBAK"/>
    <property type="match status" value="1"/>
</dbReference>
<keyword evidence="3 4" id="KW-0456">Lyase</keyword>
<dbReference type="OrthoDB" id="9809296at2"/>
<dbReference type="GO" id="GO:0016829">
    <property type="term" value="F:lyase activity"/>
    <property type="evidence" value="ECO:0007669"/>
    <property type="project" value="UniProtKB-KW"/>
</dbReference>
<feature type="domain" description="YbaK/aminoacyl-tRNA synthetase-associated" evidence="5">
    <location>
        <begin position="31"/>
        <end position="142"/>
    </location>
</feature>
<dbReference type="SUPFAM" id="SSF55826">
    <property type="entry name" value="YbaK/ProRS associated domain"/>
    <property type="match status" value="1"/>
</dbReference>
<dbReference type="EC" id="4.2.-.-" evidence="4"/>
<reference evidence="6 7" key="1">
    <citation type="submission" date="2019-03" db="EMBL/GenBank/DDBJ databases">
        <title>Genomic Encyclopedia of Type Strains, Phase IV (KMG-IV): sequencing the most valuable type-strain genomes for metagenomic binning, comparative biology and taxonomic classification.</title>
        <authorList>
            <person name="Goeker M."/>
        </authorList>
    </citation>
    <scope>NUCLEOTIDE SEQUENCE [LARGE SCALE GENOMIC DNA]</scope>
    <source>
        <strain evidence="6 7">DSM 28679</strain>
    </source>
</reference>
<proteinExistence type="inferred from homology"/>
<comment type="similarity">
    <text evidence="1 4">Belongs to the prolyl-tRNA editing family. YbaK/EbsC subfamily.</text>
</comment>
<keyword evidence="7" id="KW-1185">Reference proteome</keyword>
<dbReference type="PANTHER" id="PTHR30411">
    <property type="entry name" value="CYTOPLASMIC PROTEIN"/>
    <property type="match status" value="1"/>
</dbReference>
<dbReference type="InterPro" id="IPR004369">
    <property type="entry name" value="Prolyl-tRNA_editing_YbaK/EbsC"/>
</dbReference>
<evidence type="ECO:0000259" key="5">
    <source>
        <dbReference type="Pfam" id="PF04073"/>
    </source>
</evidence>
<evidence type="ECO:0000256" key="4">
    <source>
        <dbReference type="PIRNR" id="PIRNR006181"/>
    </source>
</evidence>
<dbReference type="GO" id="GO:0002161">
    <property type="term" value="F:aminoacyl-tRNA deacylase activity"/>
    <property type="evidence" value="ECO:0007669"/>
    <property type="project" value="InterPro"/>
</dbReference>
<dbReference type="NCBIfam" id="TIGR00011">
    <property type="entry name" value="YbaK_EbsC"/>
    <property type="match status" value="1"/>
</dbReference>
<evidence type="ECO:0000256" key="1">
    <source>
        <dbReference type="ARBA" id="ARBA00009798"/>
    </source>
</evidence>
<dbReference type="InterPro" id="IPR007214">
    <property type="entry name" value="YbaK/aa-tRNA-synth-assoc-dom"/>
</dbReference>
<dbReference type="GO" id="GO:0006412">
    <property type="term" value="P:translation"/>
    <property type="evidence" value="ECO:0007669"/>
    <property type="project" value="UniProtKB-KW"/>
</dbReference>
<protein>
    <recommendedName>
        <fullName evidence="4">Cys-tRNA(Pro)/Cys-tRNA(Cys) deacylase</fullName>
        <ecNumber evidence="4">4.2.-.-</ecNumber>
    </recommendedName>
</protein>
<dbReference type="InterPro" id="IPR036754">
    <property type="entry name" value="YbaK/aa-tRNA-synt-asso_dom_sf"/>
</dbReference>
<evidence type="ECO:0000256" key="2">
    <source>
        <dbReference type="ARBA" id="ARBA00022917"/>
    </source>
</evidence>
<sequence>MTPAVALLKRNKQPFQLHSYTHDPAATSYGLEAADKLGLDAQRVFKTLVVQADTGELLVAMVPVCNTLSLKKLAAAAGVKKVVMAQPAMVERATGYVLGGVSPLGQKKRLRAFVDQSADAFPSLYVSAGRRGLEIELAPALLKQLLGAGFVPLTASE</sequence>
<evidence type="ECO:0000256" key="3">
    <source>
        <dbReference type="ARBA" id="ARBA00023239"/>
    </source>
</evidence>
<dbReference type="Pfam" id="PF04073">
    <property type="entry name" value="tRNA_edit"/>
    <property type="match status" value="1"/>
</dbReference>
<comment type="caution">
    <text evidence="6">The sequence shown here is derived from an EMBL/GenBank/DDBJ whole genome shotgun (WGS) entry which is preliminary data.</text>
</comment>
<keyword evidence="2 4" id="KW-0648">Protein biosynthesis</keyword>
<dbReference type="Gene3D" id="3.90.960.10">
    <property type="entry name" value="YbaK/aminoacyl-tRNA synthetase-associated domain"/>
    <property type="match status" value="1"/>
</dbReference>
<dbReference type="RefSeq" id="WP_101496273.1">
    <property type="nucleotide sequence ID" value="NZ_LNJZ01000005.1"/>
</dbReference>
<dbReference type="EMBL" id="SNYK01000004">
    <property type="protein sequence ID" value="TDQ38563.1"/>
    <property type="molecule type" value="Genomic_DNA"/>
</dbReference>
<evidence type="ECO:0000313" key="7">
    <source>
        <dbReference type="Proteomes" id="UP000294575"/>
    </source>
</evidence>
<name>A0A4R6U1M3_9GAMM</name>
<accession>A0A4R6U1M3</accession>
<evidence type="ECO:0000313" key="6">
    <source>
        <dbReference type="EMBL" id="TDQ38563.1"/>
    </source>
</evidence>
<organism evidence="6 7">
    <name type="scientific">Thiopseudomonas denitrificans</name>
    <dbReference type="NCBI Taxonomy" id="1501432"/>
    <lineage>
        <taxon>Bacteria</taxon>
        <taxon>Pseudomonadati</taxon>
        <taxon>Pseudomonadota</taxon>
        <taxon>Gammaproteobacteria</taxon>
        <taxon>Pseudomonadales</taxon>
        <taxon>Pseudomonadaceae</taxon>
        <taxon>Thiopseudomonas</taxon>
    </lineage>
</organism>
<gene>
    <name evidence="6" type="ORF">DFQ45_104138</name>
</gene>
<dbReference type="CDD" id="cd00002">
    <property type="entry name" value="YbaK_deacylase"/>
    <property type="match status" value="1"/>
</dbReference>